<feature type="domain" description="ELP1 three-helical bundle" evidence="11">
    <location>
        <begin position="1042"/>
        <end position="1208"/>
    </location>
</feature>
<evidence type="ECO:0000259" key="9">
    <source>
        <dbReference type="Pfam" id="PF23878"/>
    </source>
</evidence>
<accession>A0A7R9EVP0</accession>
<dbReference type="InterPro" id="IPR056166">
    <property type="entry name" value="TPR_ELP1"/>
</dbReference>
<dbReference type="InterPro" id="IPR056164">
    <property type="entry name" value="Beta-prop_ELP1_1st"/>
</dbReference>
<dbReference type="Pfam" id="PF23936">
    <property type="entry name" value="HB_ELP1"/>
    <property type="match status" value="1"/>
</dbReference>
<dbReference type="Pfam" id="PF23797">
    <property type="entry name" value="Beta-prop_ELP1_2nd"/>
    <property type="match status" value="1"/>
</dbReference>
<feature type="domain" description="ELP1 N-terminal second beta-propeller" evidence="8">
    <location>
        <begin position="383"/>
        <end position="634"/>
    </location>
</feature>
<feature type="domain" description="ELP1 first N-terminal beta-propeller" evidence="7">
    <location>
        <begin position="40"/>
        <end position="343"/>
    </location>
</feature>
<dbReference type="Gene3D" id="1.25.40.470">
    <property type="match status" value="1"/>
</dbReference>
<evidence type="ECO:0000256" key="2">
    <source>
        <dbReference type="ARBA" id="ARBA00006086"/>
    </source>
</evidence>
<comment type="similarity">
    <text evidence="2 5">Belongs to the ELP1/IKA1 family.</text>
</comment>
<organism evidence="12">
    <name type="scientific">Timema bartmani</name>
    <dbReference type="NCBI Taxonomy" id="61472"/>
    <lineage>
        <taxon>Eukaryota</taxon>
        <taxon>Metazoa</taxon>
        <taxon>Ecdysozoa</taxon>
        <taxon>Arthropoda</taxon>
        <taxon>Hexapoda</taxon>
        <taxon>Insecta</taxon>
        <taxon>Pterygota</taxon>
        <taxon>Neoptera</taxon>
        <taxon>Polyneoptera</taxon>
        <taxon>Phasmatodea</taxon>
        <taxon>Timematodea</taxon>
        <taxon>Timematoidea</taxon>
        <taxon>Timematidae</taxon>
        <taxon>Timema</taxon>
    </lineage>
</organism>
<evidence type="ECO:0000259" key="7">
    <source>
        <dbReference type="Pfam" id="PF04762"/>
    </source>
</evidence>
<feature type="domain" description="ELP1 alpha-solenoid" evidence="10">
    <location>
        <begin position="658"/>
        <end position="861"/>
    </location>
</feature>
<dbReference type="PANTHER" id="PTHR12747">
    <property type="entry name" value="ELONGATOR COMPLEX PROTEIN 1"/>
    <property type="match status" value="1"/>
</dbReference>
<keyword evidence="3 5" id="KW-0963">Cytoplasm</keyword>
<dbReference type="GO" id="GO:0005634">
    <property type="term" value="C:nucleus"/>
    <property type="evidence" value="ECO:0007669"/>
    <property type="project" value="UniProtKB-SubCell"/>
</dbReference>
<evidence type="ECO:0000256" key="1">
    <source>
        <dbReference type="ARBA" id="ARBA00005043"/>
    </source>
</evidence>
<dbReference type="PIRSF" id="PIRSF017233">
    <property type="entry name" value="IKAP"/>
    <property type="match status" value="1"/>
</dbReference>
<dbReference type="InterPro" id="IPR056165">
    <property type="entry name" value="Beta-prop_ELP1_2nd"/>
</dbReference>
<dbReference type="SUPFAM" id="SSF69322">
    <property type="entry name" value="Tricorn protease domain 2"/>
    <property type="match status" value="1"/>
</dbReference>
<dbReference type="Pfam" id="PF23878">
    <property type="entry name" value="TPR_ELP1"/>
    <property type="match status" value="1"/>
</dbReference>
<comment type="pathway">
    <text evidence="1">tRNA modification; 5-methoxycarbonylmethyl-2-thiouridine-tRNA biosynthesis.</text>
</comment>
<dbReference type="GO" id="GO:0002926">
    <property type="term" value="P:tRNA wobble base 5-methoxycarbonylmethyl-2-thiouridinylation"/>
    <property type="evidence" value="ECO:0007669"/>
    <property type="project" value="TreeGrafter"/>
</dbReference>
<keyword evidence="5" id="KW-0539">Nucleus</keyword>
<feature type="compositionally biased region" description="Basic residues" evidence="6">
    <location>
        <begin position="1127"/>
        <end position="1137"/>
    </location>
</feature>
<evidence type="ECO:0000256" key="6">
    <source>
        <dbReference type="SAM" id="MobiDB-lite"/>
    </source>
</evidence>
<reference evidence="12" key="1">
    <citation type="submission" date="2020-11" db="EMBL/GenBank/DDBJ databases">
        <authorList>
            <person name="Tran Van P."/>
        </authorList>
    </citation>
    <scope>NUCLEOTIDE SEQUENCE</scope>
</reference>
<comment type="function">
    <text evidence="5">Component of the elongator complex which is required for multiple tRNA modifications, including mcm5U (5-methoxycarbonylmethyl uridine), mcm5s2U (5-methoxycarbonylmethyl-2-thiouridine), and ncm5U (5-carbamoylmethyl uridine). The elongator complex catalyzes formation of carboxymethyluridine in the wobble base at position 34 in tRNAs.</text>
</comment>
<dbReference type="UniPathway" id="UPA00988"/>
<feature type="compositionally biased region" description="Low complexity" evidence="6">
    <location>
        <begin position="1281"/>
        <end position="1290"/>
    </location>
</feature>
<evidence type="ECO:0000313" key="12">
    <source>
        <dbReference type="EMBL" id="CAD7441017.1"/>
    </source>
</evidence>
<feature type="region of interest" description="Disordered" evidence="6">
    <location>
        <begin position="1114"/>
        <end position="1142"/>
    </location>
</feature>
<dbReference type="EMBL" id="OD565164">
    <property type="protein sequence ID" value="CAD7441017.1"/>
    <property type="molecule type" value="Genomic_DNA"/>
</dbReference>
<protein>
    <recommendedName>
        <fullName evidence="5">Elongator complex protein 1</fullName>
    </recommendedName>
</protein>
<keyword evidence="4" id="KW-0819">tRNA processing</keyword>
<feature type="domain" description="ELP1 TPR" evidence="9">
    <location>
        <begin position="868"/>
        <end position="1029"/>
    </location>
</feature>
<evidence type="ECO:0000259" key="11">
    <source>
        <dbReference type="Pfam" id="PF23936"/>
    </source>
</evidence>
<name>A0A7R9EVP0_9NEOP</name>
<evidence type="ECO:0000259" key="10">
    <source>
        <dbReference type="Pfam" id="PF23925"/>
    </source>
</evidence>
<evidence type="ECO:0000256" key="3">
    <source>
        <dbReference type="ARBA" id="ARBA00022490"/>
    </source>
</evidence>
<evidence type="ECO:0000256" key="4">
    <source>
        <dbReference type="ARBA" id="ARBA00022694"/>
    </source>
</evidence>
<feature type="region of interest" description="Disordered" evidence="6">
    <location>
        <begin position="1281"/>
        <end position="1308"/>
    </location>
</feature>
<evidence type="ECO:0000256" key="5">
    <source>
        <dbReference type="PIRNR" id="PIRNR017233"/>
    </source>
</evidence>
<proteinExistence type="inferred from homology"/>
<dbReference type="InterPro" id="IPR056169">
    <property type="entry name" value="HB_ELP1"/>
</dbReference>
<feature type="compositionally biased region" description="Polar residues" evidence="6">
    <location>
        <begin position="1297"/>
        <end position="1308"/>
    </location>
</feature>
<gene>
    <name evidence="12" type="ORF">TBIB3V08_LOCUS3493</name>
</gene>
<dbReference type="Pfam" id="PF23925">
    <property type="entry name" value="A-sol_ELP1"/>
    <property type="match status" value="1"/>
</dbReference>
<evidence type="ECO:0000259" key="8">
    <source>
        <dbReference type="Pfam" id="PF23797"/>
    </source>
</evidence>
<dbReference type="GO" id="GO:0000049">
    <property type="term" value="F:tRNA binding"/>
    <property type="evidence" value="ECO:0007669"/>
    <property type="project" value="TreeGrafter"/>
</dbReference>
<dbReference type="Pfam" id="PF04762">
    <property type="entry name" value="Beta-prop_ELP1_1st"/>
    <property type="match status" value="1"/>
</dbReference>
<dbReference type="GO" id="GO:0033588">
    <property type="term" value="C:elongator holoenzyme complex"/>
    <property type="evidence" value="ECO:0007669"/>
    <property type="project" value="InterPro"/>
</dbReference>
<dbReference type="GO" id="GO:0005829">
    <property type="term" value="C:cytosol"/>
    <property type="evidence" value="ECO:0007669"/>
    <property type="project" value="TreeGrafter"/>
</dbReference>
<dbReference type="InterPro" id="IPR056167">
    <property type="entry name" value="A-sol_ELP1"/>
</dbReference>
<dbReference type="InterPro" id="IPR006849">
    <property type="entry name" value="Elp1"/>
</dbReference>
<dbReference type="PANTHER" id="PTHR12747:SF0">
    <property type="entry name" value="ELONGATOR COMPLEX PROTEIN 1"/>
    <property type="match status" value="1"/>
</dbReference>
<sequence length="1308" mass="147566">MKNLALFKFQNVDIDCSEIVNLFCIDSQFGDIYIYGEGYVFKITHITQKITRECNLLDYYEASDIPSLVNINCNPVAENICLAFENGDVLTVEHGTNIIESVGFVESGLKSFCWSPDQEVVCMVTGRDTVIIMTGTFDPIIEVDLHQDSFGEKQFITVGWGKKETQFHGSEGKAARFVTQDVDGPNLNKDDGIALISWRGDGLLFAVSVVSKENVRYIRIFNREGVLQYTSEKLSGLESVLAWRPSGNLLATTQQLPNKYIVAFFEKNGLRHGEFSLPFCSSERKVLQLLWNIESTILTVYCENVASSDTSLYFYTVNNYHWYLKQVLDFSKDRKIRCVEWDIERKNRLHVICEGGHYFCYDWTWVTNHSHGNATSNGAFVAVIDGGEVLLTSFRSKVTPPPMSDQKVKLLAAVNAVVFCFDDGNSACAVLADGRLAALVQEEVGGPHQVQWVCEVESECTQILHHWVWLSVDTFVCCSGTHVMLLVRDPQQDKLILRGKAPLDSCLVSIVRTSDPLKVLLQMSAGQLFVYDTAQNKVSFYNFNLPECCTKLNILRVEETEFVFGLSDRNRFYINTKEIANNVTSYTLHSEFILLTTLQHTLLCSRLDLDGIGSLASDHNLGTSRRIERGARLVIAVPCDTRVILQMPRGNLECIHPRPLLLHLAATYLDSREYHRAFELFRKQRINLNLLYDHNPEVFSSNTGHFVRSVKDPTWLSLFLSELQEMDVTRTMYAGFYAKKSEDKSLTKNKVHSVCEVVRTAILALDDSETYLLPVITSHVRQQSLAAALDVIKTVREQEDKAGERKPVVSSGEALKYLLYLVDVNELYDVALGMYDFELVTVVAAKSQKDPKEYLPFLNQLRKMEPHYQRYCIDKHLKRFDSALHNIASCSGNNQYLEECLTLIRDHKLYTQALLLFDRSSPAYGRVSVLYAEHLLDARRPYEAALMFQRGGDLSRALQCYQAAGDWRQALTLANTMQYSESQVHELCHLLVEKLAEQHQYGEAAQVLSQLVGDLEESVAMLVRGHMWPQATWSALSGQRSDLIETHIKPGLSDHLELLTSQLATAQEQFGMYKARLAVVRSTQQLHFEDKEGNTIPADSDLFSDTSSVMTSTIASSRSRLSDRSHRSSKNRRKHERKLLSLKEGSPHEDLALIRALHDLVTRTDHLRDEVRCLCTELLRFHRDKEAASLQRDLVNVLKDMQGSLAEIWTSELAGSGPQQNMFGPEATVNSITAKFASSGNLSTSHTLLVPAVNQVSPFVSRISSSRLRMIEKSCTMASDKSSSRFSSTSRGFNFAASPSYTTSKDTD</sequence>
<comment type="subcellular location">
    <subcellularLocation>
        <location evidence="5">Cytoplasm</location>
    </subcellularLocation>
    <subcellularLocation>
        <location evidence="5">Nucleus</location>
    </subcellularLocation>
</comment>